<gene>
    <name evidence="5" type="ORF">SSLN_LOCUS3095</name>
</gene>
<dbReference type="InterPro" id="IPR000477">
    <property type="entry name" value="RT_dom"/>
</dbReference>
<dbReference type="InterPro" id="IPR005522">
    <property type="entry name" value="IPK"/>
</dbReference>
<protein>
    <submittedName>
        <fullName evidence="7">Kinase</fullName>
    </submittedName>
</protein>
<sequence>MYEKMIEVDPNEPAADEHAQRAVTKLHYMQWREALSSSSTLGFRIEGIKPVNFLALSQFPLAIEGWDFFAIAKIRGARGETFARIHLNRLNGHLEQGLLPESQCGFRRHRGTTDMVFAARQLQDKCQEMRTHLYTTFVDLTKAFDTVNRDGLGKVMQKFGCPERFMLMLRQLYDGMTARVTDNGTVSEAFAVTNGVKQDCVLPPTLFSLIFSAMLINAYRDEQPGIRVTYRTDEHLLNSRPMQATSRERNCKPIRDFKRLKLRSDIKACLSNFTEGCLSLQTKYLRRLRSLLKSLDSSNFFKRHEMIGTSLLFVHDQTGMANVWMIDFGKTSALPSGVEVNHRRTWEPGNHEEGYLFGLENLISIFAELVRENTVAGCLSPLPLFPDSHSAGMKFPQTVSCELPPPPPDSASDIPLSRTLPVFIGSSEPG</sequence>
<dbReference type="SUPFAM" id="SSF56104">
    <property type="entry name" value="SAICAR synthase-like"/>
    <property type="match status" value="2"/>
</dbReference>
<reference evidence="5 6" key="2">
    <citation type="submission" date="2018-11" db="EMBL/GenBank/DDBJ databases">
        <authorList>
            <consortium name="Pathogen Informatics"/>
        </authorList>
    </citation>
    <scope>NUCLEOTIDE SEQUENCE [LARGE SCALE GENOMIC DNA]</scope>
    <source>
        <strain evidence="5 6">NST_G2</strain>
    </source>
</reference>
<evidence type="ECO:0000256" key="2">
    <source>
        <dbReference type="ARBA" id="ARBA00022679"/>
    </source>
</evidence>
<dbReference type="PANTHER" id="PTHR47027">
    <property type="entry name" value="REVERSE TRANSCRIPTASE DOMAIN-CONTAINING PROTEIN"/>
    <property type="match status" value="1"/>
</dbReference>
<evidence type="ECO:0000256" key="3">
    <source>
        <dbReference type="ARBA" id="ARBA00022777"/>
    </source>
</evidence>
<dbReference type="GO" id="GO:0016301">
    <property type="term" value="F:kinase activity"/>
    <property type="evidence" value="ECO:0007669"/>
    <property type="project" value="UniProtKB-KW"/>
</dbReference>
<keyword evidence="6" id="KW-1185">Reference proteome</keyword>
<dbReference type="PROSITE" id="PS50878">
    <property type="entry name" value="RT_POL"/>
    <property type="match status" value="1"/>
</dbReference>
<proteinExistence type="inferred from homology"/>
<evidence type="ECO:0000313" key="7">
    <source>
        <dbReference type="WBParaSite" id="SSLN_0000319501-mRNA-1"/>
    </source>
</evidence>
<organism evidence="7">
    <name type="scientific">Schistocephalus solidus</name>
    <name type="common">Tapeworm</name>
    <dbReference type="NCBI Taxonomy" id="70667"/>
    <lineage>
        <taxon>Eukaryota</taxon>
        <taxon>Metazoa</taxon>
        <taxon>Spiralia</taxon>
        <taxon>Lophotrochozoa</taxon>
        <taxon>Platyhelminthes</taxon>
        <taxon>Cestoda</taxon>
        <taxon>Eucestoda</taxon>
        <taxon>Diphyllobothriidea</taxon>
        <taxon>Diphyllobothriidae</taxon>
        <taxon>Schistocephalus</taxon>
    </lineage>
</organism>
<dbReference type="InterPro" id="IPR038286">
    <property type="entry name" value="IPK_sf"/>
</dbReference>
<dbReference type="WBParaSite" id="SSLN_0000319501-mRNA-1">
    <property type="protein sequence ID" value="SSLN_0000319501-mRNA-1"/>
    <property type="gene ID" value="SSLN_0000319501"/>
</dbReference>
<dbReference type="GO" id="GO:0032958">
    <property type="term" value="P:inositol phosphate biosynthetic process"/>
    <property type="evidence" value="ECO:0007669"/>
    <property type="project" value="InterPro"/>
</dbReference>
<name>A0A183SFU7_SCHSO</name>
<evidence type="ECO:0000256" key="1">
    <source>
        <dbReference type="ARBA" id="ARBA00007374"/>
    </source>
</evidence>
<accession>A0A183SFU7</accession>
<dbReference type="PANTHER" id="PTHR47027:SF26">
    <property type="entry name" value="REVERSE TRANSCRIPTASE DOMAIN-CONTAINING PROTEIN"/>
    <property type="match status" value="1"/>
</dbReference>
<evidence type="ECO:0000313" key="6">
    <source>
        <dbReference type="Proteomes" id="UP000275846"/>
    </source>
</evidence>
<dbReference type="Pfam" id="PF03770">
    <property type="entry name" value="IPK"/>
    <property type="match status" value="1"/>
</dbReference>
<evidence type="ECO:0000259" key="4">
    <source>
        <dbReference type="PROSITE" id="PS50878"/>
    </source>
</evidence>
<dbReference type="STRING" id="70667.A0A183SFU7"/>
<dbReference type="EMBL" id="UYSU01032427">
    <property type="protein sequence ID" value="VDL89480.1"/>
    <property type="molecule type" value="Genomic_DNA"/>
</dbReference>
<reference evidence="7" key="1">
    <citation type="submission" date="2016-06" db="UniProtKB">
        <authorList>
            <consortium name="WormBaseParasite"/>
        </authorList>
    </citation>
    <scope>IDENTIFICATION</scope>
</reference>
<dbReference type="Pfam" id="PF00078">
    <property type="entry name" value="RVT_1"/>
    <property type="match status" value="1"/>
</dbReference>
<feature type="domain" description="Reverse transcriptase" evidence="4">
    <location>
        <begin position="1"/>
        <end position="311"/>
    </location>
</feature>
<comment type="similarity">
    <text evidence="1">Belongs to the inositol phosphokinase (IPK) family.</text>
</comment>
<evidence type="ECO:0000313" key="5">
    <source>
        <dbReference type="EMBL" id="VDL89480.1"/>
    </source>
</evidence>
<dbReference type="AlphaFoldDB" id="A0A183SFU7"/>
<keyword evidence="3" id="KW-0418">Kinase</keyword>
<dbReference type="Gene3D" id="3.30.470.160">
    <property type="entry name" value="Inositol polyphosphate kinase"/>
    <property type="match status" value="2"/>
</dbReference>
<dbReference type="Proteomes" id="UP000275846">
    <property type="component" value="Unassembled WGS sequence"/>
</dbReference>
<keyword evidence="2" id="KW-0808">Transferase</keyword>
<dbReference type="OrthoDB" id="338650at2759"/>